<evidence type="ECO:0000259" key="5">
    <source>
        <dbReference type="SMART" id="SM00704"/>
    </source>
</evidence>
<dbReference type="InterPro" id="IPR042216">
    <property type="entry name" value="MitoNEET_CISD"/>
</dbReference>
<keyword evidence="1" id="KW-0001">2Fe-2S</keyword>
<dbReference type="Pfam" id="PF09360">
    <property type="entry name" value="zf-CDGSH"/>
    <property type="match status" value="2"/>
</dbReference>
<dbReference type="InterPro" id="IPR026820">
    <property type="entry name" value="VioB/RebD_dom"/>
</dbReference>
<evidence type="ECO:0000256" key="4">
    <source>
        <dbReference type="ARBA" id="ARBA00023014"/>
    </source>
</evidence>
<keyword evidence="4" id="KW-0411">Iron-sulfur</keyword>
<dbReference type="PANTHER" id="PTHR34400:SF4">
    <property type="entry name" value="MEMBRANE PROTEIN"/>
    <property type="match status" value="1"/>
</dbReference>
<organism evidence="6 7">
    <name type="scientific">Lysobacter arenosi</name>
    <dbReference type="NCBI Taxonomy" id="2795387"/>
    <lineage>
        <taxon>Bacteria</taxon>
        <taxon>Pseudomonadati</taxon>
        <taxon>Pseudomonadota</taxon>
        <taxon>Gammaproteobacteria</taxon>
        <taxon>Lysobacterales</taxon>
        <taxon>Lysobacteraceae</taxon>
        <taxon>Lysobacter</taxon>
    </lineage>
</organism>
<dbReference type="EMBL" id="CP071517">
    <property type="protein sequence ID" value="QSX75870.1"/>
    <property type="molecule type" value="Genomic_DNA"/>
</dbReference>
<proteinExistence type="predicted"/>
<keyword evidence="3" id="KW-0408">Iron</keyword>
<gene>
    <name evidence="6" type="ORF">HIV01_004950</name>
</gene>
<dbReference type="PANTHER" id="PTHR34400">
    <property type="match status" value="1"/>
</dbReference>
<keyword evidence="2" id="KW-0479">Metal-binding</keyword>
<name>A0ABX7RCX3_9GAMM</name>
<feature type="domain" description="Iron-binding zinc finger CDGSH type" evidence="5">
    <location>
        <begin position="625"/>
        <end position="662"/>
    </location>
</feature>
<evidence type="ECO:0000313" key="7">
    <source>
        <dbReference type="Proteomes" id="UP000663400"/>
    </source>
</evidence>
<dbReference type="Pfam" id="PF12902">
    <property type="entry name" value="Ferritin-like"/>
    <property type="match status" value="1"/>
</dbReference>
<protein>
    <submittedName>
        <fullName evidence="6">CDGSH iron-sulfur domain-containing protein</fullName>
    </submittedName>
</protein>
<dbReference type="Gene3D" id="3.40.5.90">
    <property type="entry name" value="CDGSH iron-sulfur domain, mitoNEET-type"/>
    <property type="match status" value="2"/>
</dbReference>
<evidence type="ECO:0000256" key="3">
    <source>
        <dbReference type="ARBA" id="ARBA00023004"/>
    </source>
</evidence>
<feature type="domain" description="Iron-binding zinc finger CDGSH type" evidence="5">
    <location>
        <begin position="545"/>
        <end position="586"/>
    </location>
</feature>
<evidence type="ECO:0000256" key="1">
    <source>
        <dbReference type="ARBA" id="ARBA00022714"/>
    </source>
</evidence>
<evidence type="ECO:0000256" key="2">
    <source>
        <dbReference type="ARBA" id="ARBA00022723"/>
    </source>
</evidence>
<accession>A0ABX7RCX3</accession>
<dbReference type="InterPro" id="IPR010693">
    <property type="entry name" value="Divergent_4Fe-4S_mono-cluster"/>
</dbReference>
<dbReference type="Proteomes" id="UP000663400">
    <property type="component" value="Chromosome"/>
</dbReference>
<dbReference type="SMART" id="SM00704">
    <property type="entry name" value="ZnF_CDGSH"/>
    <property type="match status" value="2"/>
</dbReference>
<sequence>MEQQIAVPTSREQLWALLAEAAEIEHHLMCCYLYAAFSLKESTGEDLSEAEFDAVERWRREILSVSVEEMGHLAIVCNILSALGAPAHLVHQNFPIPPGYHPAGVVVKLAPFNRQTLAHFVYLERPDDAEVQDGEGFEPPQHYSRALGMDRLMTACTDYETVGELYRSVSAGLQRLSESMGERRLFEGNPEHQLDADGARLPGLKTVRCLTTALEAIDAIVRQGEGADSCTGDSHYQRFLRIGREYDALLASRPEFRPARMSAHNPVMRPPPTPQGRLWISEEPAAALLDLGNALYNHCLRCVSLAYGDVGRDAKSTLVSAGVDLMHLLTPVAARLGTLPANPSMPQATAGLSFATIRSSAALMGEAGSVDILVERLHEIGERCERLMDMHPKEAGLLEATRAGTQRLANRLTAQAERCRREEASTRAEADSVQIPEVRAPAASQATQPQRLDNGAELIPGPEVDIVYDGTRCIHARHCVLGLPGVFRANTPGAWIHPDAASVEALVTVAHMCPSGAIAYRRHDGGTEEAPPPVNLIQLRENGPLGVRAHIVLDGVPIGMRAVLCRCGASRQKPLCDGSHNEIHFQATGEPASVESKPLPMRDGPLNVDPEVNGPLVLSGNVEICCGTGRTINRVTSTRLCRCGGSSNKPFCDDTHRRNGFRS</sequence>
<evidence type="ECO:0000313" key="6">
    <source>
        <dbReference type="EMBL" id="QSX75870.1"/>
    </source>
</evidence>
<dbReference type="InterPro" id="IPR018967">
    <property type="entry name" value="FeS-contain_CDGSH-typ"/>
</dbReference>
<dbReference type="InterPro" id="IPR012347">
    <property type="entry name" value="Ferritin-like"/>
</dbReference>
<dbReference type="RefSeq" id="WP_200605231.1">
    <property type="nucleotide sequence ID" value="NZ_CP071517.1"/>
</dbReference>
<dbReference type="Pfam" id="PF06902">
    <property type="entry name" value="Fer4_19"/>
    <property type="match status" value="1"/>
</dbReference>
<dbReference type="Gene3D" id="1.20.1260.10">
    <property type="match status" value="1"/>
</dbReference>
<reference evidence="6 7" key="1">
    <citation type="submission" date="2021-02" db="EMBL/GenBank/DDBJ databases">
        <title>Lysobacter arenosi sp. nov., isolated from soil of gangwondo yeongwol, south Korea.</title>
        <authorList>
            <person name="Kim K.R."/>
            <person name="Kim K.H."/>
            <person name="Jeon C.O."/>
        </authorList>
    </citation>
    <scope>NUCLEOTIDE SEQUENCE [LARGE SCALE GENOMIC DNA]</scope>
    <source>
        <strain evidence="6 7">R7</strain>
    </source>
</reference>
<keyword evidence="7" id="KW-1185">Reference proteome</keyword>